<name>A0ACB8TJY8_9AGAM</name>
<comment type="caution">
    <text evidence="1">The sequence shown here is derived from an EMBL/GenBank/DDBJ whole genome shotgun (WGS) entry which is preliminary data.</text>
</comment>
<organism evidence="1 2">
    <name type="scientific">Artomyces pyxidatus</name>
    <dbReference type="NCBI Taxonomy" id="48021"/>
    <lineage>
        <taxon>Eukaryota</taxon>
        <taxon>Fungi</taxon>
        <taxon>Dikarya</taxon>
        <taxon>Basidiomycota</taxon>
        <taxon>Agaricomycotina</taxon>
        <taxon>Agaricomycetes</taxon>
        <taxon>Russulales</taxon>
        <taxon>Auriscalpiaceae</taxon>
        <taxon>Artomyces</taxon>
    </lineage>
</organism>
<reference evidence="1" key="2">
    <citation type="journal article" date="2022" name="New Phytol.">
        <title>Evolutionary transition to the ectomycorrhizal habit in the genomes of a hyperdiverse lineage of mushroom-forming fungi.</title>
        <authorList>
            <person name="Looney B."/>
            <person name="Miyauchi S."/>
            <person name="Morin E."/>
            <person name="Drula E."/>
            <person name="Courty P.E."/>
            <person name="Kohler A."/>
            <person name="Kuo A."/>
            <person name="LaButti K."/>
            <person name="Pangilinan J."/>
            <person name="Lipzen A."/>
            <person name="Riley R."/>
            <person name="Andreopoulos W."/>
            <person name="He G."/>
            <person name="Johnson J."/>
            <person name="Nolan M."/>
            <person name="Tritt A."/>
            <person name="Barry K.W."/>
            <person name="Grigoriev I.V."/>
            <person name="Nagy L.G."/>
            <person name="Hibbett D."/>
            <person name="Henrissat B."/>
            <person name="Matheny P.B."/>
            <person name="Labbe J."/>
            <person name="Martin F.M."/>
        </authorList>
    </citation>
    <scope>NUCLEOTIDE SEQUENCE</scope>
    <source>
        <strain evidence="1">HHB10654</strain>
    </source>
</reference>
<reference evidence="1" key="1">
    <citation type="submission" date="2021-03" db="EMBL/GenBank/DDBJ databases">
        <authorList>
            <consortium name="DOE Joint Genome Institute"/>
            <person name="Ahrendt S."/>
            <person name="Looney B.P."/>
            <person name="Miyauchi S."/>
            <person name="Morin E."/>
            <person name="Drula E."/>
            <person name="Courty P.E."/>
            <person name="Chicoki N."/>
            <person name="Fauchery L."/>
            <person name="Kohler A."/>
            <person name="Kuo A."/>
            <person name="Labutti K."/>
            <person name="Pangilinan J."/>
            <person name="Lipzen A."/>
            <person name="Riley R."/>
            <person name="Andreopoulos W."/>
            <person name="He G."/>
            <person name="Johnson J."/>
            <person name="Barry K.W."/>
            <person name="Grigoriev I.V."/>
            <person name="Nagy L."/>
            <person name="Hibbett D."/>
            <person name="Henrissat B."/>
            <person name="Matheny P.B."/>
            <person name="Labbe J."/>
            <person name="Martin F."/>
        </authorList>
    </citation>
    <scope>NUCLEOTIDE SEQUENCE</scope>
    <source>
        <strain evidence="1">HHB10654</strain>
    </source>
</reference>
<dbReference type="Proteomes" id="UP000814140">
    <property type="component" value="Unassembled WGS sequence"/>
</dbReference>
<accession>A0ACB8TJY8</accession>
<protein>
    <submittedName>
        <fullName evidence="1">Uncharacterized protein</fullName>
    </submittedName>
</protein>
<sequence>MQASLAASALRASWGECTARNSKWQTSIYRAHSPSWRLALTLPLDPSAAHSSLFQGKDVDLLFGLDMLKAHQACIDLEKNVLRIQGREVSFLPEHELPENIKSDEELQAEAGPSNSGAGNPQSSFPGTGHSLQTPPNPSPAGRDTPSQPAAPEFPESAIQTLMGLGATRELAISTLSAAGGNLDVAASLLF</sequence>
<gene>
    <name evidence="1" type="ORF">BV25DRAFT_25714</name>
</gene>
<keyword evidence="2" id="KW-1185">Reference proteome</keyword>
<dbReference type="EMBL" id="MU277187">
    <property type="protein sequence ID" value="KAI0068695.1"/>
    <property type="molecule type" value="Genomic_DNA"/>
</dbReference>
<proteinExistence type="predicted"/>
<evidence type="ECO:0000313" key="2">
    <source>
        <dbReference type="Proteomes" id="UP000814140"/>
    </source>
</evidence>
<evidence type="ECO:0000313" key="1">
    <source>
        <dbReference type="EMBL" id="KAI0068695.1"/>
    </source>
</evidence>